<dbReference type="GO" id="GO:0008641">
    <property type="term" value="F:ubiquitin-like modifier activating enzyme activity"/>
    <property type="evidence" value="ECO:0007669"/>
    <property type="project" value="InterPro"/>
</dbReference>
<dbReference type="Pfam" id="PF00899">
    <property type="entry name" value="ThiF"/>
    <property type="match status" value="1"/>
</dbReference>
<dbReference type="SUPFAM" id="SSF69572">
    <property type="entry name" value="Activating enzymes of the ubiquitin-like proteins"/>
    <property type="match status" value="1"/>
</dbReference>
<dbReference type="InterPro" id="IPR035985">
    <property type="entry name" value="Ubiquitin-activating_enz"/>
</dbReference>
<proteinExistence type="predicted"/>
<dbReference type="InterPro" id="IPR045886">
    <property type="entry name" value="ThiF/MoeB/HesA"/>
</dbReference>
<comment type="caution">
    <text evidence="2">The sequence shown here is derived from an EMBL/GenBank/DDBJ whole genome shotgun (WGS) entry which is preliminary data.</text>
</comment>
<evidence type="ECO:0000313" key="3">
    <source>
        <dbReference type="Proteomes" id="UP000657006"/>
    </source>
</evidence>
<dbReference type="PANTHER" id="PTHR43267:SF1">
    <property type="entry name" value="TRNA THREONYLCARBAMOYLADENOSINE DEHYDRATASE"/>
    <property type="match status" value="1"/>
</dbReference>
<evidence type="ECO:0000313" key="2">
    <source>
        <dbReference type="EMBL" id="MBC8543843.1"/>
    </source>
</evidence>
<dbReference type="GO" id="GO:0016779">
    <property type="term" value="F:nucleotidyltransferase activity"/>
    <property type="evidence" value="ECO:0007669"/>
    <property type="project" value="UniProtKB-KW"/>
</dbReference>
<protein>
    <submittedName>
        <fullName evidence="2">ThiF family adenylyltransferase</fullName>
    </submittedName>
</protein>
<name>A0A926I1W2_9FIRM</name>
<keyword evidence="3" id="KW-1185">Reference proteome</keyword>
<gene>
    <name evidence="2" type="ORF">H8730_09815</name>
</gene>
<evidence type="ECO:0000259" key="1">
    <source>
        <dbReference type="Pfam" id="PF00899"/>
    </source>
</evidence>
<dbReference type="Gene3D" id="3.40.50.720">
    <property type="entry name" value="NAD(P)-binding Rossmann-like Domain"/>
    <property type="match status" value="1"/>
</dbReference>
<keyword evidence="2" id="KW-0808">Transferase</keyword>
<dbReference type="GO" id="GO:0061503">
    <property type="term" value="F:tRNA threonylcarbamoyladenosine dehydratase"/>
    <property type="evidence" value="ECO:0007669"/>
    <property type="project" value="TreeGrafter"/>
</dbReference>
<dbReference type="EMBL" id="JACRSQ010000013">
    <property type="protein sequence ID" value="MBC8543843.1"/>
    <property type="molecule type" value="Genomic_DNA"/>
</dbReference>
<dbReference type="PANTHER" id="PTHR43267">
    <property type="entry name" value="TRNA THREONYLCARBAMOYLADENOSINE DEHYDRATASE"/>
    <property type="match status" value="1"/>
</dbReference>
<organism evidence="2 3">
    <name type="scientific">Bianquea renquensis</name>
    <dbReference type="NCBI Taxonomy" id="2763661"/>
    <lineage>
        <taxon>Bacteria</taxon>
        <taxon>Bacillati</taxon>
        <taxon>Bacillota</taxon>
        <taxon>Clostridia</taxon>
        <taxon>Eubacteriales</taxon>
        <taxon>Bianqueaceae</taxon>
        <taxon>Bianquea</taxon>
    </lineage>
</organism>
<dbReference type="Proteomes" id="UP000657006">
    <property type="component" value="Unassembled WGS sequence"/>
</dbReference>
<reference evidence="2" key="1">
    <citation type="submission" date="2020-08" db="EMBL/GenBank/DDBJ databases">
        <title>Genome public.</title>
        <authorList>
            <person name="Liu C."/>
            <person name="Sun Q."/>
        </authorList>
    </citation>
    <scope>NUCLEOTIDE SEQUENCE</scope>
    <source>
        <strain evidence="2">NSJ-32</strain>
    </source>
</reference>
<keyword evidence="2" id="KW-0548">Nucleotidyltransferase</keyword>
<sequence length="116" mass="13122">MSRRILFLHVVGGEVGLSNLQRQIIHSTEDVGKAKVESARETLNRLNPHVDIRTYPTFVSASNIMDLIAEYDFIIDGTDNFAAKLLINHACQLSSDLESNPIYVYLFKSIDRRKDA</sequence>
<accession>A0A926I1W2</accession>
<dbReference type="AlphaFoldDB" id="A0A926I1W2"/>
<feature type="domain" description="THIF-type NAD/FAD binding fold" evidence="1">
    <location>
        <begin position="14"/>
        <end position="93"/>
    </location>
</feature>
<dbReference type="InterPro" id="IPR000594">
    <property type="entry name" value="ThiF_NAD_FAD-bd"/>
</dbReference>
<dbReference type="GO" id="GO:0061504">
    <property type="term" value="P:cyclic threonylcarbamoyladenosine biosynthetic process"/>
    <property type="evidence" value="ECO:0007669"/>
    <property type="project" value="TreeGrafter"/>
</dbReference>